<evidence type="ECO:0000256" key="2">
    <source>
        <dbReference type="ARBA" id="ARBA00023242"/>
    </source>
</evidence>
<dbReference type="Gene3D" id="1.25.40.10">
    <property type="entry name" value="Tetratricopeptide repeat domain"/>
    <property type="match status" value="1"/>
</dbReference>
<protein>
    <recommendedName>
        <fullName evidence="6">Calcineurin-binding protein 1</fullName>
    </recommendedName>
</protein>
<feature type="compositionally biased region" description="Low complexity" evidence="3">
    <location>
        <begin position="1888"/>
        <end position="1907"/>
    </location>
</feature>
<reference evidence="4" key="1">
    <citation type="submission" date="2020-03" db="EMBL/GenBank/DDBJ databases">
        <title>A high-quality chromosome-level genome assembly of a woody plant with both climbing and erect habits, Rhamnella rubrinervis.</title>
        <authorList>
            <person name="Lu Z."/>
            <person name="Yang Y."/>
            <person name="Zhu X."/>
            <person name="Sun Y."/>
        </authorList>
    </citation>
    <scope>NUCLEOTIDE SEQUENCE</scope>
    <source>
        <strain evidence="4">BYM</strain>
        <tissue evidence="4">Leaf</tissue>
    </source>
</reference>
<dbReference type="SUPFAM" id="SSF48452">
    <property type="entry name" value="TPR-like"/>
    <property type="match status" value="1"/>
</dbReference>
<name>A0A8K0H6N0_9ROSA</name>
<feature type="compositionally biased region" description="Gly residues" evidence="3">
    <location>
        <begin position="1908"/>
        <end position="1921"/>
    </location>
</feature>
<proteinExistence type="predicted"/>
<dbReference type="Proteomes" id="UP000796880">
    <property type="component" value="Unassembled WGS sequence"/>
</dbReference>
<feature type="region of interest" description="Disordered" evidence="3">
    <location>
        <begin position="1884"/>
        <end position="1926"/>
    </location>
</feature>
<dbReference type="OrthoDB" id="77564at2759"/>
<evidence type="ECO:0000256" key="3">
    <source>
        <dbReference type="SAM" id="MobiDB-lite"/>
    </source>
</evidence>
<dbReference type="FunFam" id="1.25.40.10:FF:000431">
    <property type="entry name" value="Tetratricopeptide repeat (TPR)-like superfamily protein"/>
    <property type="match status" value="1"/>
</dbReference>
<evidence type="ECO:0000313" key="5">
    <source>
        <dbReference type="Proteomes" id="UP000796880"/>
    </source>
</evidence>
<feature type="region of interest" description="Disordered" evidence="3">
    <location>
        <begin position="1939"/>
        <end position="1991"/>
    </location>
</feature>
<evidence type="ECO:0000256" key="1">
    <source>
        <dbReference type="ARBA" id="ARBA00004123"/>
    </source>
</evidence>
<evidence type="ECO:0008006" key="6">
    <source>
        <dbReference type="Google" id="ProtNLM"/>
    </source>
</evidence>
<keyword evidence="5" id="KW-1185">Reference proteome</keyword>
<feature type="region of interest" description="Disordered" evidence="3">
    <location>
        <begin position="955"/>
        <end position="977"/>
    </location>
</feature>
<accession>A0A8K0H6N0</accession>
<dbReference type="InterPro" id="IPR011990">
    <property type="entry name" value="TPR-like_helical_dom_sf"/>
</dbReference>
<dbReference type="PANTHER" id="PTHR15502:SF7">
    <property type="entry name" value="CALCINEURIN-BINDING PROTEIN CABIN-1"/>
    <property type="match status" value="1"/>
</dbReference>
<dbReference type="EMBL" id="VOIH02000005">
    <property type="protein sequence ID" value="KAF3446711.1"/>
    <property type="molecule type" value="Genomic_DNA"/>
</dbReference>
<dbReference type="GO" id="GO:0005634">
    <property type="term" value="C:nucleus"/>
    <property type="evidence" value="ECO:0007669"/>
    <property type="project" value="UniProtKB-SubCell"/>
</dbReference>
<keyword evidence="2" id="KW-0539">Nucleus</keyword>
<dbReference type="GO" id="GO:0006325">
    <property type="term" value="P:chromatin organization"/>
    <property type="evidence" value="ECO:0007669"/>
    <property type="project" value="InterPro"/>
</dbReference>
<feature type="region of interest" description="Disordered" evidence="3">
    <location>
        <begin position="295"/>
        <end position="362"/>
    </location>
</feature>
<gene>
    <name evidence="4" type="ORF">FNV43_RR11891</name>
</gene>
<organism evidence="4 5">
    <name type="scientific">Rhamnella rubrinervis</name>
    <dbReference type="NCBI Taxonomy" id="2594499"/>
    <lineage>
        <taxon>Eukaryota</taxon>
        <taxon>Viridiplantae</taxon>
        <taxon>Streptophyta</taxon>
        <taxon>Embryophyta</taxon>
        <taxon>Tracheophyta</taxon>
        <taxon>Spermatophyta</taxon>
        <taxon>Magnoliopsida</taxon>
        <taxon>eudicotyledons</taxon>
        <taxon>Gunneridae</taxon>
        <taxon>Pentapetalae</taxon>
        <taxon>rosids</taxon>
        <taxon>fabids</taxon>
        <taxon>Rosales</taxon>
        <taxon>Rhamnaceae</taxon>
        <taxon>rhamnoid group</taxon>
        <taxon>Rhamneae</taxon>
        <taxon>Rhamnella</taxon>
    </lineage>
</organism>
<dbReference type="PANTHER" id="PTHR15502">
    <property type="entry name" value="CALCINEURIN-BINDING PROTEIN CABIN 1-RELATED"/>
    <property type="match status" value="1"/>
</dbReference>
<sequence length="1991" mass="222426">MFSIAAINDTDSRGQWEPLAPTKEAQEFHLSQTYHEGLLKLQAKEYEKACELLESVLKDPLIANAQVDGSASDGHLLQLRFLALKNLATVFLQRGSLHYESALHCYLQAVEIDTKDSVVWNQLGTLSCSMGLLSISRWAFEQGLLCSPNNWNCMEKLLEVLIAIGDEVACLSVAELILRHWPSHSRALHVKKVIEESEPVPFAPRGIDKLEPKHVRLKFLDKRKATDGTLDDSIACKKSNQNIELHLAEASWSCLADVLLEVLLPLNGCHVEKGADKLYRSGDVRLIIHLPSSSENTVRSEERKGPDVTSICGNTLLGDSNTEVASSVKEKDTNVLEEQPQERRSSRLRSRKPGKEDMDFTNGKDQAKVVIQYLEPFISGEPGSKDMVYPANFSSPCHNQVNQCDAEHNNVSRFIEKTTDNYGAYHMAHMLLEEAASRCLVYQDAFVKFLELEKMTRHWGKDRTPECSLFLSELYYDLGSSFSDASRASEFMSEASYHLCKIIESVALVYPLQTSCASGDESSPWIMRFQGTGEISANKSSCPVLPLDSLSLINNSSFWVRFFWLSGRLSILDGNKEKSHEELCVSLSLLEKESMNDSQFVVFLPHCKVVKEITIDRVLHEINLLKIDFLMEKSLKEMIAKEMYTECMTLLAPLLFCTKDVHLDSSPLHFADKEGEGITYVELSALDILVKACEKIKPMDVEVYLNCHRRKLQILMVIAGIDECLASCKSTHRKLVSRTLSASDIEFKESSSKRWNSLVYEEVKAISRCVSQVKNFIDQSVGSNSNIVPGSCISGIQNLLLSVMCNFASLFICKKSSGVVTSDQTERCCFVEAATAFCKLQHLISTVPVKTQVDVIVAMHDLLAEYGLCCAGEGGEGEEGTFLKYAIKYLFALDMKIKSNSNLLHKETTEYTEQPCPNSHAKMPLNESKLDMIDVEMGQAGKDETSGVEKDILEGVPSASLSPNKAPDNDSVGLEGGHQGSSGLCHKLKVADKASDQLLEGGNELTEDEREELELKIDGALDQCFFCLYGLNIRSDSSYEDELATHRNTSRGDYQTKEQCTDVFQYILPCAKASSRTGLVKLRRVLRAIRKHFPQPPEDVLAGNAIDKFLDDPDLCEDKLSEEAGTDGFLETMTKMIIPDVGSFKQHKPSSVASSEPYLEVYSNLYYFLALSEEMSATDKWPGFVLTKEGEEFVQHNATLFKYDLLYNPLRFESWQRLANIYDEEVDLLLNDGSKHINVAGWRKNATLPQRVETSRRRSRRCLLMSLALAKASAQQCEIHELLALVYYDGLQNVVPFYDQRSIVPLKDVAWTMFCENSMRHFKKAFGHKQDWSHAYYIGKLSEKLGYSKETSLSYYDKAIALNPTAVDPVYRMHASRLKLLCTCGKQNLEALKVVSAYAFCQSKKEAILSILDKLDVENSQSQVDINDKSTQTSSREIKHEDSLKLDVWHMLYSDCLSALETCVEGDLKHYHKARYMLAQGLYNRGDSGDLERAKDELSFCFKSSRSAFTINMWEIDSMVKKGRRKTPGLSGSKKILEVNLPESSRKFITCIRKYLLFYLKLLEEAGDLCTLERAYISLRADKRFSLCIEDLVPVALGRHVKALISSACQAETLGCRAASNFENILEKMFTLFIEQGNLWPEICGLPEIRGPETSESNLYGYLHEHIVTLEKNVKLETLEAINEKIRKRYKNPKLSNSNCAKVCRHASVAWCRSLIISLAQITPSQPNLTTETQILNQLDGGLEYSQVLCLDLQTDELWSSAFEEPTQLKSLEKLWSPILSKVKYVMIKKASDENLETANALLRSSYNFYRECSCVMPPSGVNLYLVPARLLMEAQFQPSMDGAEILDLSIPRKIMLWAYTLLHGRYANISVVVKQCEENAKSKVKKGAGTSSIPSTTSIATTTATQTGGGRDGAGHGGGSDVEASPVTTVVSTSLTESSNATYCATPPSPSESQKGLSAAPQLHRCSYTPAGERSSASSMLHEGGDPDKG</sequence>
<dbReference type="InterPro" id="IPR033053">
    <property type="entry name" value="Hir3/CABIN1"/>
</dbReference>
<evidence type="ECO:0000313" key="4">
    <source>
        <dbReference type="EMBL" id="KAF3446711.1"/>
    </source>
</evidence>
<comment type="subcellular location">
    <subcellularLocation>
        <location evidence="1">Nucleus</location>
    </subcellularLocation>
</comment>
<feature type="compositionally biased region" description="Polar residues" evidence="3">
    <location>
        <begin position="311"/>
        <end position="325"/>
    </location>
</feature>
<comment type="caution">
    <text evidence="4">The sequence shown here is derived from an EMBL/GenBank/DDBJ whole genome shotgun (WGS) entry which is preliminary data.</text>
</comment>
<feature type="compositionally biased region" description="Basic and acidic residues" evidence="3">
    <location>
        <begin position="328"/>
        <end position="345"/>
    </location>
</feature>
<dbReference type="GO" id="GO:0031491">
    <property type="term" value="F:nucleosome binding"/>
    <property type="evidence" value="ECO:0007669"/>
    <property type="project" value="TreeGrafter"/>
</dbReference>